<sequence>MRSISTDFFTGTHQRISTISKIKFHEGLVSLATTPNADFATLCLAILLIQEMPVGKGTVVQSPLYATVKSFINMLEASNDISLDLAHCRVLVTFYEMGHGLHTAAYLSVAGSARLARTLGLHRKPWRSLNADDGKIMLEEKKRVWWAIGNMDRFISLCLGDAHFATNDSERRDPLPIEDLLWSEISDMAEIEHVISSAPSLDTPFDVRVGQMARECQISHLAGRVVRHVFDPLPDQDFNVEEGLQLERTLKAYLPLLANEELEIGKYCGAFGVCNSALFVLYEFMLSHCHGDSVERDRIVQSINEISIRVIIFAEATHRDREVNYPIETQSPYLIYSLYQAAVVQSRLWKQENDPQCKRNLESLNDILHAFTNRWMITWQYLDILENINDRWSPIVLPFQGVFISSGQPTITS</sequence>
<reference evidence="7 8" key="1">
    <citation type="submission" date="2023-08" db="EMBL/GenBank/DDBJ databases">
        <title>Black Yeasts Isolated from many extreme environments.</title>
        <authorList>
            <person name="Coleine C."/>
            <person name="Stajich J.E."/>
            <person name="Selbmann L."/>
        </authorList>
    </citation>
    <scope>NUCLEOTIDE SEQUENCE [LARGE SCALE GENOMIC DNA]</scope>
    <source>
        <strain evidence="7 8">CCFEE 5792</strain>
    </source>
</reference>
<evidence type="ECO:0000313" key="7">
    <source>
        <dbReference type="EMBL" id="KAK5064725.1"/>
    </source>
</evidence>
<dbReference type="Pfam" id="PF04082">
    <property type="entry name" value="Fungal_trans"/>
    <property type="match status" value="1"/>
</dbReference>
<evidence type="ECO:0000256" key="1">
    <source>
        <dbReference type="ARBA" id="ARBA00004123"/>
    </source>
</evidence>
<evidence type="ECO:0000259" key="6">
    <source>
        <dbReference type="Pfam" id="PF04082"/>
    </source>
</evidence>
<protein>
    <recommendedName>
        <fullName evidence="6">Xylanolytic transcriptional activator regulatory domain-containing protein</fullName>
    </recommendedName>
</protein>
<evidence type="ECO:0000256" key="5">
    <source>
        <dbReference type="ARBA" id="ARBA00023242"/>
    </source>
</evidence>
<dbReference type="PANTHER" id="PTHR47338">
    <property type="entry name" value="ZN(II)2CYS6 TRANSCRIPTION FACTOR (EUROFUNG)-RELATED"/>
    <property type="match status" value="1"/>
</dbReference>
<dbReference type="GeneID" id="89968781"/>
<keyword evidence="8" id="KW-1185">Reference proteome</keyword>
<evidence type="ECO:0000256" key="4">
    <source>
        <dbReference type="ARBA" id="ARBA00023163"/>
    </source>
</evidence>
<dbReference type="GO" id="GO:0006351">
    <property type="term" value="P:DNA-templated transcription"/>
    <property type="evidence" value="ECO:0007669"/>
    <property type="project" value="InterPro"/>
</dbReference>
<organism evidence="7 8">
    <name type="scientific">Exophiala bonariae</name>
    <dbReference type="NCBI Taxonomy" id="1690606"/>
    <lineage>
        <taxon>Eukaryota</taxon>
        <taxon>Fungi</taxon>
        <taxon>Dikarya</taxon>
        <taxon>Ascomycota</taxon>
        <taxon>Pezizomycotina</taxon>
        <taxon>Eurotiomycetes</taxon>
        <taxon>Chaetothyriomycetidae</taxon>
        <taxon>Chaetothyriales</taxon>
        <taxon>Herpotrichiellaceae</taxon>
        <taxon>Exophiala</taxon>
    </lineage>
</organism>
<dbReference type="Proteomes" id="UP001358417">
    <property type="component" value="Unassembled WGS sequence"/>
</dbReference>
<comment type="subcellular location">
    <subcellularLocation>
        <location evidence="1">Nucleus</location>
    </subcellularLocation>
</comment>
<gene>
    <name evidence="7" type="ORF">LTR84_000559</name>
</gene>
<dbReference type="GO" id="GO:0008270">
    <property type="term" value="F:zinc ion binding"/>
    <property type="evidence" value="ECO:0007669"/>
    <property type="project" value="InterPro"/>
</dbReference>
<evidence type="ECO:0000256" key="2">
    <source>
        <dbReference type="ARBA" id="ARBA00022723"/>
    </source>
</evidence>
<dbReference type="InterPro" id="IPR007219">
    <property type="entry name" value="XnlR_reg_dom"/>
</dbReference>
<accession>A0AAV9NUX2</accession>
<dbReference type="RefSeq" id="XP_064712049.1">
    <property type="nucleotide sequence ID" value="XM_064844189.1"/>
</dbReference>
<feature type="domain" description="Xylanolytic transcriptional activator regulatory" evidence="6">
    <location>
        <begin position="39"/>
        <end position="187"/>
    </location>
</feature>
<dbReference type="AlphaFoldDB" id="A0AAV9NUX2"/>
<keyword evidence="3" id="KW-0805">Transcription regulation</keyword>
<keyword evidence="2" id="KW-0479">Metal-binding</keyword>
<dbReference type="GO" id="GO:0005634">
    <property type="term" value="C:nucleus"/>
    <property type="evidence" value="ECO:0007669"/>
    <property type="project" value="UniProtKB-SubCell"/>
</dbReference>
<proteinExistence type="predicted"/>
<keyword evidence="5" id="KW-0539">Nucleus</keyword>
<dbReference type="GO" id="GO:0003677">
    <property type="term" value="F:DNA binding"/>
    <property type="evidence" value="ECO:0007669"/>
    <property type="project" value="InterPro"/>
</dbReference>
<dbReference type="InterPro" id="IPR050815">
    <property type="entry name" value="TF_fung"/>
</dbReference>
<comment type="caution">
    <text evidence="7">The sequence shown here is derived from an EMBL/GenBank/DDBJ whole genome shotgun (WGS) entry which is preliminary data.</text>
</comment>
<name>A0AAV9NUX2_9EURO</name>
<dbReference type="PANTHER" id="PTHR47338:SF20">
    <property type="entry name" value="ZN(II)2CYS6 TRANSCRIPTION FACTOR (EUROFUNG)"/>
    <property type="match status" value="1"/>
</dbReference>
<dbReference type="GO" id="GO:0000981">
    <property type="term" value="F:DNA-binding transcription factor activity, RNA polymerase II-specific"/>
    <property type="evidence" value="ECO:0007669"/>
    <property type="project" value="InterPro"/>
</dbReference>
<dbReference type="CDD" id="cd12148">
    <property type="entry name" value="fungal_TF_MHR"/>
    <property type="match status" value="1"/>
</dbReference>
<dbReference type="EMBL" id="JAVRRD010000001">
    <property type="protein sequence ID" value="KAK5064725.1"/>
    <property type="molecule type" value="Genomic_DNA"/>
</dbReference>
<evidence type="ECO:0000256" key="3">
    <source>
        <dbReference type="ARBA" id="ARBA00023015"/>
    </source>
</evidence>
<evidence type="ECO:0000313" key="8">
    <source>
        <dbReference type="Proteomes" id="UP001358417"/>
    </source>
</evidence>
<keyword evidence="4" id="KW-0804">Transcription</keyword>